<keyword evidence="2" id="KW-1185">Reference proteome</keyword>
<protein>
    <submittedName>
        <fullName evidence="1">Uncharacterized protein</fullName>
    </submittedName>
</protein>
<name>A0A2I0A259_9ASPA</name>
<accession>A0A2I0A259</accession>
<dbReference type="AlphaFoldDB" id="A0A2I0A259"/>
<sequence>MNQTYSLNKHVSYELELPVITMMISLAITENLPPNPVVNGPVLLSPSRSINNSAFSCHGGAPKEIKTPERARQLSEQQGSFCNGYFLGPFAFLFPLRSDWVPLWFDRLAKFPGCSSILPRCLAVKKEKITLIFLPLRCPTSCGMTLIKMIRVYHP</sequence>
<organism evidence="1 2">
    <name type="scientific">Apostasia shenzhenica</name>
    <dbReference type="NCBI Taxonomy" id="1088818"/>
    <lineage>
        <taxon>Eukaryota</taxon>
        <taxon>Viridiplantae</taxon>
        <taxon>Streptophyta</taxon>
        <taxon>Embryophyta</taxon>
        <taxon>Tracheophyta</taxon>
        <taxon>Spermatophyta</taxon>
        <taxon>Magnoliopsida</taxon>
        <taxon>Liliopsida</taxon>
        <taxon>Asparagales</taxon>
        <taxon>Orchidaceae</taxon>
        <taxon>Apostasioideae</taxon>
        <taxon>Apostasia</taxon>
    </lineage>
</organism>
<evidence type="ECO:0000313" key="1">
    <source>
        <dbReference type="EMBL" id="PKA49630.1"/>
    </source>
</evidence>
<reference evidence="1 2" key="1">
    <citation type="journal article" date="2017" name="Nature">
        <title>The Apostasia genome and the evolution of orchids.</title>
        <authorList>
            <person name="Zhang G.Q."/>
            <person name="Liu K.W."/>
            <person name="Li Z."/>
            <person name="Lohaus R."/>
            <person name="Hsiao Y.Y."/>
            <person name="Niu S.C."/>
            <person name="Wang J.Y."/>
            <person name="Lin Y.C."/>
            <person name="Xu Q."/>
            <person name="Chen L.J."/>
            <person name="Yoshida K."/>
            <person name="Fujiwara S."/>
            <person name="Wang Z.W."/>
            <person name="Zhang Y.Q."/>
            <person name="Mitsuda N."/>
            <person name="Wang M."/>
            <person name="Liu G.H."/>
            <person name="Pecoraro L."/>
            <person name="Huang H.X."/>
            <person name="Xiao X.J."/>
            <person name="Lin M."/>
            <person name="Wu X.Y."/>
            <person name="Wu W.L."/>
            <person name="Chen Y.Y."/>
            <person name="Chang S.B."/>
            <person name="Sakamoto S."/>
            <person name="Ohme-Takagi M."/>
            <person name="Yagi M."/>
            <person name="Zeng S.J."/>
            <person name="Shen C.Y."/>
            <person name="Yeh C.M."/>
            <person name="Luo Y.B."/>
            <person name="Tsai W.C."/>
            <person name="Van de Peer Y."/>
            <person name="Liu Z.J."/>
        </authorList>
    </citation>
    <scope>NUCLEOTIDE SEQUENCE [LARGE SCALE GENOMIC DNA]</scope>
    <source>
        <strain evidence="2">cv. Shenzhen</strain>
        <tissue evidence="1">Stem</tissue>
    </source>
</reference>
<gene>
    <name evidence="1" type="ORF">AXF42_Ash004171</name>
</gene>
<evidence type="ECO:0000313" key="2">
    <source>
        <dbReference type="Proteomes" id="UP000236161"/>
    </source>
</evidence>
<dbReference type="EMBL" id="KZ452037">
    <property type="protein sequence ID" value="PKA49630.1"/>
    <property type="molecule type" value="Genomic_DNA"/>
</dbReference>
<dbReference type="Proteomes" id="UP000236161">
    <property type="component" value="Unassembled WGS sequence"/>
</dbReference>
<proteinExistence type="predicted"/>